<feature type="compositionally biased region" description="Polar residues" evidence="8">
    <location>
        <begin position="111"/>
        <end position="122"/>
    </location>
</feature>
<dbReference type="SUPFAM" id="SSF51294">
    <property type="entry name" value="Hedgehog/intein (Hint) domain"/>
    <property type="match status" value="1"/>
</dbReference>
<keyword evidence="6" id="KW-0843">Virulence</keyword>
<dbReference type="Pfam" id="PF00353">
    <property type="entry name" value="HemolysinCabind"/>
    <property type="match status" value="8"/>
</dbReference>
<evidence type="ECO:0000259" key="9">
    <source>
        <dbReference type="Pfam" id="PF13403"/>
    </source>
</evidence>
<dbReference type="InterPro" id="IPR011049">
    <property type="entry name" value="Serralysin-like_metalloprot_C"/>
</dbReference>
<dbReference type="InterPro" id="IPR018511">
    <property type="entry name" value="Hemolysin-typ_Ca-bd_CS"/>
</dbReference>
<gene>
    <name evidence="10" type="ORF">DC363_07850</name>
</gene>
<evidence type="ECO:0000256" key="4">
    <source>
        <dbReference type="ARBA" id="ARBA00022656"/>
    </source>
</evidence>
<dbReference type="EMBL" id="QCYG01000004">
    <property type="protein sequence ID" value="PVA07043.1"/>
    <property type="molecule type" value="Genomic_DNA"/>
</dbReference>
<feature type="region of interest" description="Disordered" evidence="8">
    <location>
        <begin position="393"/>
        <end position="422"/>
    </location>
</feature>
<evidence type="ECO:0000256" key="6">
    <source>
        <dbReference type="ARBA" id="ARBA00023026"/>
    </source>
</evidence>
<dbReference type="RefSeq" id="WP_108640578.1">
    <property type="nucleotide sequence ID" value="NZ_QCYG01000004.1"/>
</dbReference>
<dbReference type="PANTHER" id="PTHR38340">
    <property type="entry name" value="S-LAYER PROTEIN"/>
    <property type="match status" value="1"/>
</dbReference>
<keyword evidence="5" id="KW-0677">Repeat</keyword>
<keyword evidence="4" id="KW-0800">Toxin</keyword>
<keyword evidence="7" id="KW-0472">Membrane</keyword>
<dbReference type="AlphaFoldDB" id="A0A2T7FY03"/>
<proteinExistence type="predicted"/>
<dbReference type="PROSITE" id="PS00330">
    <property type="entry name" value="HEMOLYSIN_CALCIUM"/>
    <property type="match status" value="7"/>
</dbReference>
<evidence type="ECO:0000256" key="3">
    <source>
        <dbReference type="ARBA" id="ARBA00022525"/>
    </source>
</evidence>
<dbReference type="Proteomes" id="UP000244817">
    <property type="component" value="Unassembled WGS sequence"/>
</dbReference>
<dbReference type="GO" id="GO:0016539">
    <property type="term" value="P:intein-mediated protein splicing"/>
    <property type="evidence" value="ECO:0007669"/>
    <property type="project" value="InterPro"/>
</dbReference>
<dbReference type="OrthoDB" id="6305173at2"/>
<organism evidence="10 11">
    <name type="scientific">Thalassorhabdomicrobium marinisediminis</name>
    <dbReference type="NCBI Taxonomy" id="2170577"/>
    <lineage>
        <taxon>Bacteria</taxon>
        <taxon>Pseudomonadati</taxon>
        <taxon>Pseudomonadota</taxon>
        <taxon>Alphaproteobacteria</taxon>
        <taxon>Rhodobacterales</taxon>
        <taxon>Paracoccaceae</taxon>
        <taxon>Thalassorhabdomicrobium</taxon>
    </lineage>
</organism>
<feature type="domain" description="Hedgehog/Intein (Hint)" evidence="9">
    <location>
        <begin position="1046"/>
        <end position="1185"/>
    </location>
</feature>
<evidence type="ECO:0000313" key="11">
    <source>
        <dbReference type="Proteomes" id="UP000244817"/>
    </source>
</evidence>
<evidence type="ECO:0000256" key="2">
    <source>
        <dbReference type="ARBA" id="ARBA00004613"/>
    </source>
</evidence>
<comment type="caution">
    <text evidence="10">The sequence shown here is derived from an EMBL/GenBank/DDBJ whole genome shotgun (WGS) entry which is preliminary data.</text>
</comment>
<keyword evidence="3" id="KW-0964">Secreted</keyword>
<dbReference type="GO" id="GO:0016020">
    <property type="term" value="C:membrane"/>
    <property type="evidence" value="ECO:0007669"/>
    <property type="project" value="UniProtKB-SubCell"/>
</dbReference>
<feature type="compositionally biased region" description="Gly residues" evidence="8">
    <location>
        <begin position="407"/>
        <end position="422"/>
    </location>
</feature>
<dbReference type="Gene3D" id="2.150.10.10">
    <property type="entry name" value="Serralysin-like metalloprotease, C-terminal"/>
    <property type="match status" value="6"/>
</dbReference>
<evidence type="ECO:0000256" key="7">
    <source>
        <dbReference type="ARBA" id="ARBA00023136"/>
    </source>
</evidence>
<evidence type="ECO:0000256" key="5">
    <source>
        <dbReference type="ARBA" id="ARBA00022737"/>
    </source>
</evidence>
<evidence type="ECO:0000256" key="8">
    <source>
        <dbReference type="SAM" id="MobiDB-lite"/>
    </source>
</evidence>
<dbReference type="GO" id="GO:0005576">
    <property type="term" value="C:extracellular region"/>
    <property type="evidence" value="ECO:0007669"/>
    <property type="project" value="UniProtKB-SubCell"/>
</dbReference>
<dbReference type="InterPro" id="IPR001343">
    <property type="entry name" value="Hemolysn_Ca-bd"/>
</dbReference>
<dbReference type="InterPro" id="IPR006141">
    <property type="entry name" value="Intein_N"/>
</dbReference>
<dbReference type="InterPro" id="IPR028992">
    <property type="entry name" value="Hedgehog/Intein_dom"/>
</dbReference>
<dbReference type="PROSITE" id="PS50817">
    <property type="entry name" value="INTEIN_N_TER"/>
    <property type="match status" value="1"/>
</dbReference>
<accession>A0A2T7FY03</accession>
<dbReference type="InterPro" id="IPR036844">
    <property type="entry name" value="Hint_dom_sf"/>
</dbReference>
<dbReference type="GO" id="GO:0090729">
    <property type="term" value="F:toxin activity"/>
    <property type="evidence" value="ECO:0007669"/>
    <property type="project" value="UniProtKB-KW"/>
</dbReference>
<protein>
    <recommendedName>
        <fullName evidence="9">Hedgehog/Intein (Hint) domain-containing protein</fullName>
    </recommendedName>
</protein>
<dbReference type="Pfam" id="PF13403">
    <property type="entry name" value="Hint_2"/>
    <property type="match status" value="1"/>
</dbReference>
<sequence>MATGYLVWLDDGSLDAGDAISGAPSEFTIDETLGTGSWQWSGYYTGNGRYYNNIPDTGVYHLGSDGNVYFVPDNYTISNGSATATSAPDYYVPDGAVDGTDGDDVIDESYADTQNESVSAGNDSVEGGRGDDTIDAGAGDDTISGGQGADSIRGGDGNDTIHGDDAGEVKGETTQLSWADQTDNGTAINDNDSIAAGFTGASANGEIAVAVSIEAEENFTRALMDESQRLYNYNSLSDRSSIELYGGRTGAGQNAATMSMDFSSNDPANVSGEVRDVTFGIHDLDYSRGQFVDQVIITAYDADGNPVAVTLTPGDPSTISVDNATGTATAIPGSGGSGREDSVTGFVEVSIAGPVARIEIDYNNIDPAHGNHAIRVGDLQMTTIGVDNPSINDDTIDGGAGDDVLFGGSGDDSLTGGGDNDTVYGGEGADIVGGGTGDDFLDGGAGNDTLFGGSGADRLDGGPGDDSLYGGADDDTLLAGAGDDTLDGGTGSDRFEITDTDGQDTIIGGEDADGQDVDTLSFSAPASGQGIDIVATGDESGTYAFDGTAAGGSYSEIEAFEGTDHGDFIDLRLDHSGVSVAAGAGNDSIGGGRGDDTIDAGSGADSILAGAGDDVFDLGSDGAGGTDGDADVVYLDNGFGDDYIINFDAPIDNGDGTFTGVDRLDVILLTSPDGKPINVNNVTVSDDGAGNAVLTFPRGETITIEGIDPAAAADPFYLNALGIPLSDGTVEGTAGADVIDSAYVGDPDGDRVDNGDAILPGDTGDDDLIYGYGGDDSIDAGSGADEVYGGTGNDTIQGGAGNDTVFGDSGDDILRGGAGDDTLFGGAGRDVLYAGAGDDVLDGGTGSDTFVVGEGFGNDTLTGGEDTGPADIDVIDAGGMTSDVTLTFTGDEAGTLSDGANTATFSEMELVVLGSGNDTVIGGAGDDHVYAGAGDDTMSGGLGADTLYGGAGNDTITFTEGDEIYGGAGDDIFTLEDLGEAENGTITIEGGSGSETGGDTLQLGTLGQLTKEVRDSFVDDGTGSYSGSITLDDGTILNFTEIENIICFTPGTRIATPRGLIAIEDLRVGDQVVTRDHGLQAIRWIEARRVPAVDRFAPVTIRKGVLGGQEQDLIVSPQHRVMFQGYRAELLFGESEVLVAAKHLVDGMDVTQDEREAVTYIHMMFDQHEIIYAEGAATESFHPGDIGFSAVGDKARDELFAIFPELRADPKTYGAPARRCLKRHEAMLVRT</sequence>
<comment type="subcellular location">
    <subcellularLocation>
        <location evidence="1">Membrane</location>
    </subcellularLocation>
    <subcellularLocation>
        <location evidence="2">Secreted</location>
    </subcellularLocation>
</comment>
<evidence type="ECO:0000256" key="1">
    <source>
        <dbReference type="ARBA" id="ARBA00004370"/>
    </source>
</evidence>
<name>A0A2T7FY03_9RHOB</name>
<dbReference type="Gene3D" id="2.170.16.10">
    <property type="entry name" value="Hedgehog/Intein (Hint) domain"/>
    <property type="match status" value="1"/>
</dbReference>
<keyword evidence="11" id="KW-1185">Reference proteome</keyword>
<dbReference type="SUPFAM" id="SSF51120">
    <property type="entry name" value="beta-Roll"/>
    <property type="match status" value="6"/>
</dbReference>
<evidence type="ECO:0000313" key="10">
    <source>
        <dbReference type="EMBL" id="PVA07043.1"/>
    </source>
</evidence>
<feature type="region of interest" description="Disordered" evidence="8">
    <location>
        <begin position="452"/>
        <end position="493"/>
    </location>
</feature>
<dbReference type="GO" id="GO:0005509">
    <property type="term" value="F:calcium ion binding"/>
    <property type="evidence" value="ECO:0007669"/>
    <property type="project" value="InterPro"/>
</dbReference>
<reference evidence="10 11" key="1">
    <citation type="submission" date="2018-04" db="EMBL/GenBank/DDBJ databases">
        <title>Pelagivirga bohaiensis gen. nov., sp. nov., a bacterium isolated from the Bohai Sea.</title>
        <authorList>
            <person name="Ji X."/>
        </authorList>
    </citation>
    <scope>NUCLEOTIDE SEQUENCE [LARGE SCALE GENOMIC DNA]</scope>
    <source>
        <strain evidence="10 11">BH-SD16</strain>
    </source>
</reference>
<dbReference type="InterPro" id="IPR050557">
    <property type="entry name" value="RTX_toxin/Mannuronan_C5-epim"/>
</dbReference>
<feature type="region of interest" description="Disordered" evidence="8">
    <location>
        <begin position="110"/>
        <end position="166"/>
    </location>
</feature>
<dbReference type="PANTHER" id="PTHR38340:SF1">
    <property type="entry name" value="S-LAYER PROTEIN"/>
    <property type="match status" value="1"/>
</dbReference>
<dbReference type="PRINTS" id="PR01488">
    <property type="entry name" value="RTXTOXINA"/>
</dbReference>
<dbReference type="InterPro" id="IPR003995">
    <property type="entry name" value="RTX_toxin_determinant-A"/>
</dbReference>
<dbReference type="PRINTS" id="PR00313">
    <property type="entry name" value="CABNDNGRPT"/>
</dbReference>